<feature type="non-terminal residue" evidence="1">
    <location>
        <position position="20"/>
    </location>
</feature>
<gene>
    <name evidence="1" type="ORF">MPH_13446</name>
</gene>
<dbReference type="AlphaFoldDB" id="K2QI79"/>
<feature type="non-terminal residue" evidence="1">
    <location>
        <position position="1"/>
    </location>
</feature>
<accession>K2QI79</accession>
<sequence length="20" mass="2386">NYATELVAFYGIVMQRKRLI</sequence>
<dbReference type="Proteomes" id="UP000007129">
    <property type="component" value="Unassembled WGS sequence"/>
</dbReference>
<dbReference type="EMBL" id="AHHD01000635">
    <property type="protein sequence ID" value="EKG09506.1"/>
    <property type="molecule type" value="Genomic_DNA"/>
</dbReference>
<comment type="caution">
    <text evidence="1">The sequence shown here is derived from an EMBL/GenBank/DDBJ whole genome shotgun (WGS) entry which is preliminary data.</text>
</comment>
<organism evidence="1 2">
    <name type="scientific">Macrophomina phaseolina (strain MS6)</name>
    <name type="common">Charcoal rot fungus</name>
    <dbReference type="NCBI Taxonomy" id="1126212"/>
    <lineage>
        <taxon>Eukaryota</taxon>
        <taxon>Fungi</taxon>
        <taxon>Dikarya</taxon>
        <taxon>Ascomycota</taxon>
        <taxon>Pezizomycotina</taxon>
        <taxon>Dothideomycetes</taxon>
        <taxon>Dothideomycetes incertae sedis</taxon>
        <taxon>Botryosphaeriales</taxon>
        <taxon>Botryosphaeriaceae</taxon>
        <taxon>Macrophomina</taxon>
    </lineage>
</organism>
<proteinExistence type="predicted"/>
<dbReference type="InParanoid" id="K2QI79"/>
<name>K2QI79_MACPH</name>
<evidence type="ECO:0000313" key="1">
    <source>
        <dbReference type="EMBL" id="EKG09506.1"/>
    </source>
</evidence>
<dbReference type="VEuPathDB" id="FungiDB:MPH_13446"/>
<dbReference type="HOGENOM" id="CLU_3429647_0_0_1"/>
<reference evidence="1 2" key="1">
    <citation type="journal article" date="2012" name="BMC Genomics">
        <title>Tools to kill: Genome of one of the most destructive plant pathogenic fungi Macrophomina phaseolina.</title>
        <authorList>
            <person name="Islam M.S."/>
            <person name="Haque M.S."/>
            <person name="Islam M.M."/>
            <person name="Emdad E.M."/>
            <person name="Halim A."/>
            <person name="Hossen Q.M.M."/>
            <person name="Hossain M.Z."/>
            <person name="Ahmed B."/>
            <person name="Rahim S."/>
            <person name="Rahman M.S."/>
            <person name="Alam M.M."/>
            <person name="Hou S."/>
            <person name="Wan X."/>
            <person name="Saito J.A."/>
            <person name="Alam M."/>
        </authorList>
    </citation>
    <scope>NUCLEOTIDE SEQUENCE [LARGE SCALE GENOMIC DNA]</scope>
    <source>
        <strain evidence="1 2">MS6</strain>
    </source>
</reference>
<protein>
    <submittedName>
        <fullName evidence="1">Uncharacterized protein</fullName>
    </submittedName>
</protein>
<evidence type="ECO:0000313" key="2">
    <source>
        <dbReference type="Proteomes" id="UP000007129"/>
    </source>
</evidence>